<sequence>MYPYRSPYPGDQRFIGFLGWPLAIGGLSFLGGLLGGGLGASFATRPLYGYPGGYGYPPPVGYPPVGYPPVGYPPVGYPPPGYPGYY</sequence>
<dbReference type="Proteomes" id="UP000838308">
    <property type="component" value="Unassembled WGS sequence"/>
</dbReference>
<keyword evidence="1" id="KW-0812">Transmembrane</keyword>
<keyword evidence="3" id="KW-1185">Reference proteome</keyword>
<organism evidence="2 3">
    <name type="scientific">Neobacillus rhizosphaerae</name>
    <dbReference type="NCBI Taxonomy" id="2880965"/>
    <lineage>
        <taxon>Bacteria</taxon>
        <taxon>Bacillati</taxon>
        <taxon>Bacillota</taxon>
        <taxon>Bacilli</taxon>
        <taxon>Bacillales</taxon>
        <taxon>Bacillaceae</taxon>
        <taxon>Neobacillus</taxon>
    </lineage>
</organism>
<proteinExistence type="predicted"/>
<dbReference type="RefSeq" id="WP_248734703.1">
    <property type="nucleotide sequence ID" value="NZ_CALBWS010000007.1"/>
</dbReference>
<dbReference type="EMBL" id="CALBWS010000007">
    <property type="protein sequence ID" value="CAH2714377.1"/>
    <property type="molecule type" value="Genomic_DNA"/>
</dbReference>
<reference evidence="2" key="1">
    <citation type="submission" date="2022-04" db="EMBL/GenBank/DDBJ databases">
        <authorList>
            <person name="Criscuolo A."/>
        </authorList>
    </citation>
    <scope>NUCLEOTIDE SEQUENCE</scope>
    <source>
        <strain evidence="2">CIP111895</strain>
    </source>
</reference>
<evidence type="ECO:0000313" key="2">
    <source>
        <dbReference type="EMBL" id="CAH2714377.1"/>
    </source>
</evidence>
<accession>A0ABN8KP55</accession>
<evidence type="ECO:0000313" key="3">
    <source>
        <dbReference type="Proteomes" id="UP000838308"/>
    </source>
</evidence>
<keyword evidence="1" id="KW-1133">Transmembrane helix</keyword>
<evidence type="ECO:0008006" key="4">
    <source>
        <dbReference type="Google" id="ProtNLM"/>
    </source>
</evidence>
<feature type="transmembrane region" description="Helical" evidence="1">
    <location>
        <begin position="20"/>
        <end position="43"/>
    </location>
</feature>
<gene>
    <name evidence="2" type="ORF">BACCIP111895_01540</name>
</gene>
<evidence type="ECO:0000256" key="1">
    <source>
        <dbReference type="SAM" id="Phobius"/>
    </source>
</evidence>
<name>A0ABN8KP55_9BACI</name>
<keyword evidence="1" id="KW-0472">Membrane</keyword>
<protein>
    <recommendedName>
        <fullName evidence="4">Spore coat protein</fullName>
    </recommendedName>
</protein>
<comment type="caution">
    <text evidence="2">The sequence shown here is derived from an EMBL/GenBank/DDBJ whole genome shotgun (WGS) entry which is preliminary data.</text>
</comment>